<keyword evidence="3" id="KW-1185">Reference proteome</keyword>
<feature type="region of interest" description="Disordered" evidence="1">
    <location>
        <begin position="83"/>
        <end position="102"/>
    </location>
</feature>
<evidence type="ECO:0000313" key="2">
    <source>
        <dbReference type="EMBL" id="KAF2490985.1"/>
    </source>
</evidence>
<dbReference type="Proteomes" id="UP000799750">
    <property type="component" value="Unassembled WGS sequence"/>
</dbReference>
<evidence type="ECO:0000256" key="1">
    <source>
        <dbReference type="SAM" id="MobiDB-lite"/>
    </source>
</evidence>
<gene>
    <name evidence="2" type="ORF">BU16DRAFT_565908</name>
</gene>
<proteinExistence type="predicted"/>
<protein>
    <submittedName>
        <fullName evidence="2">Uncharacterized protein</fullName>
    </submittedName>
</protein>
<dbReference type="EMBL" id="MU004196">
    <property type="protein sequence ID" value="KAF2490985.1"/>
    <property type="molecule type" value="Genomic_DNA"/>
</dbReference>
<evidence type="ECO:0000313" key="3">
    <source>
        <dbReference type="Proteomes" id="UP000799750"/>
    </source>
</evidence>
<name>A0A6A6QF12_9PEZI</name>
<organism evidence="2 3">
    <name type="scientific">Lophium mytilinum</name>
    <dbReference type="NCBI Taxonomy" id="390894"/>
    <lineage>
        <taxon>Eukaryota</taxon>
        <taxon>Fungi</taxon>
        <taxon>Dikarya</taxon>
        <taxon>Ascomycota</taxon>
        <taxon>Pezizomycotina</taxon>
        <taxon>Dothideomycetes</taxon>
        <taxon>Pleosporomycetidae</taxon>
        <taxon>Mytilinidiales</taxon>
        <taxon>Mytilinidiaceae</taxon>
        <taxon>Lophium</taxon>
    </lineage>
</organism>
<reference evidence="2" key="1">
    <citation type="journal article" date="2020" name="Stud. Mycol.">
        <title>101 Dothideomycetes genomes: a test case for predicting lifestyles and emergence of pathogens.</title>
        <authorList>
            <person name="Haridas S."/>
            <person name="Albert R."/>
            <person name="Binder M."/>
            <person name="Bloem J."/>
            <person name="Labutti K."/>
            <person name="Salamov A."/>
            <person name="Andreopoulos B."/>
            <person name="Baker S."/>
            <person name="Barry K."/>
            <person name="Bills G."/>
            <person name="Bluhm B."/>
            <person name="Cannon C."/>
            <person name="Castanera R."/>
            <person name="Culley D."/>
            <person name="Daum C."/>
            <person name="Ezra D."/>
            <person name="Gonzalez J."/>
            <person name="Henrissat B."/>
            <person name="Kuo A."/>
            <person name="Liang C."/>
            <person name="Lipzen A."/>
            <person name="Lutzoni F."/>
            <person name="Magnuson J."/>
            <person name="Mondo S."/>
            <person name="Nolan M."/>
            <person name="Ohm R."/>
            <person name="Pangilinan J."/>
            <person name="Park H.-J."/>
            <person name="Ramirez L."/>
            <person name="Alfaro M."/>
            <person name="Sun H."/>
            <person name="Tritt A."/>
            <person name="Yoshinaga Y."/>
            <person name="Zwiers L.-H."/>
            <person name="Turgeon B."/>
            <person name="Goodwin S."/>
            <person name="Spatafora J."/>
            <person name="Crous P."/>
            <person name="Grigoriev I."/>
        </authorList>
    </citation>
    <scope>NUCLEOTIDE SEQUENCE</scope>
    <source>
        <strain evidence="2">CBS 269.34</strain>
    </source>
</reference>
<accession>A0A6A6QF12</accession>
<dbReference type="AlphaFoldDB" id="A0A6A6QF12"/>
<sequence length="102" mass="9430">MTSNTPAAAPAATPRPSRAILLSVPGLASLYRAEVLLRSVEEPARPQSGAGGSGAAGVGGAAGAGGVGAGAAAVIRGEERLAGASVAGGGASPREGGEGVRG</sequence>